<keyword evidence="3" id="KW-1015">Disulfide bond</keyword>
<feature type="transmembrane region" description="Helical" evidence="4">
    <location>
        <begin position="1332"/>
        <end position="1351"/>
    </location>
</feature>
<feature type="domain" description="EGF-like" evidence="6">
    <location>
        <begin position="317"/>
        <end position="354"/>
    </location>
</feature>
<dbReference type="InterPro" id="IPR000742">
    <property type="entry name" value="EGF"/>
</dbReference>
<dbReference type="GeneID" id="5014033"/>
<sequence>MSNFLFTINLIFMNCLLTWSCDPGQFDDSGQCKNCISNCLSCSNDYSCGTCKTAYYVVPIINLCDSCQNGCQVCSLVSCATCPPTFKKKSCSLCYPGYYLSGGNCSTCPIQCKTCTSNTVCQTCADHNLLIGTFCSVCDASCKNCETTTTTCTSCDPGKYLSGSSCLTCSSPCSECIDASTSCTACIDSKKTAVNYQCVCADGYYTDGSNQCQSCTAPCSKCEYNATNCTDCVSTFTLSTTTLYQCDCSPGYFYVDPQTCQACVSPCETCQLNQNHCLSCIDPNSTVNNSNQCVCNSGWLLDADGETCTKCVLPCVECEDTINKCVTCQDQAHQSPDTCVCEPGWIFDTNYYCIQCQQPCKTCEISTSQCLACFDINQEVNTSKQCVCKSTYYADSPITCAKCQQPCYECDTNGCINCIDVNQILDINKQCICKPGYVQSGYVCLQCLNPCATCINAINQCLTCVDPNQIVQNFKCLCKEGFVKKGNYCCDEYCSDCQGVDSCNSCIKGYFLTNINRCLKCIDYCDICYDQSVCQTCQEGYFINQQFQCEACVSSCKICGDPQICDVCFDGYYLLDQKCEACNQNCLTCNEVSEKCLTCRPNYEINSKDQCICKFGYYEEQNQCYKCEYPCKKCLSKSICSECFQLSNLHLDENAQCKCSPGYFWKENNCSQCHQSCLTCIDDKFNCLTCDQKLHRTLKNHKCLCAQDYFESEDALCISCLTDQGKSQEICKYSDCNDKIWTYGEQCDDGNDVIRDGCSNCKIDHNYSCSNEILKQSICFQCSTHCIQCQLDPLTKKSKCNKCEVGYFLDKNDCVECSINCLECLDQAYNCVSCRFPQQKNHKCQLCESGYLADEENGTCLNICGDQIKVKEEECDDGNKIKGDGCDNYCKLESKYIFVNGVSIVPNYPKPLLQSVGSSQVYSVTRLFKLYYITPIVIKEGFQIKDYLTFHISNSLGVQQMDQSIQLTQDTSQINEFNQSEFSLMINITFSRGSQDENLLVKFLNKSVIYSNEGYSQIETEVSCLIPKIIFIDDAAIAQVQMATKSNSYVLYFIGAMCGGSVIFGGVEVFFNLLDTLQMLSYLKYLNTQLPYNLQTYFELFGFAQFNFIQKIFDFSGFIDEILDTQQMKKIPTKVASDEVTSLFIINSATIATVWLSLFGIYAIAKVIPKILYSIKFKFYSESQTENTRLVQIGVYFLTVKFVINRLCFMIIQEFFYSGILRAHMATAYDFTFSVVLQLYALELNSSNLFVRFSSLLACVASSIYIYTIYFVIKISQMKNYALNNQEVQAKYGSIFDGIKKNQFSKYLNAILLIKKLIFMLLLIFAYDFPTFQTISIMLLSISMSLFYIFFNPIEDKLEYFKQLFSEVSISCTLLNITILTCEYELDYFTYEIRQYFGWSCIFCMTAILFIQLGIDGFQQWRYIFQKYKQIRKIAQLILGVFQGNRQVPASSNIFQ</sequence>
<dbReference type="Gene3D" id="2.10.220.10">
    <property type="entry name" value="Hormone Receptor, Insulin-like Growth Factor Receptor 1, Chain A, domain 2"/>
    <property type="match status" value="4"/>
</dbReference>
<feature type="domain" description="EGF-like" evidence="6">
    <location>
        <begin position="34"/>
        <end position="65"/>
    </location>
</feature>
<keyword evidence="4" id="KW-0812">Transmembrane</keyword>
<dbReference type="SUPFAM" id="SSF57184">
    <property type="entry name" value="Growth factor receptor domain"/>
    <property type="match status" value="7"/>
</dbReference>
<feature type="domain" description="EGF-like" evidence="6">
    <location>
        <begin position="450"/>
        <end position="495"/>
    </location>
</feature>
<evidence type="ECO:0000256" key="3">
    <source>
        <dbReference type="ARBA" id="ARBA00023157"/>
    </source>
</evidence>
<evidence type="ECO:0000313" key="8">
    <source>
        <dbReference type="Proteomes" id="UP000000600"/>
    </source>
</evidence>
<dbReference type="HOGENOM" id="CLU_251031_0_0_1"/>
<dbReference type="OMA" id="CEPGWIF"/>
<feature type="domain" description="EGF-like" evidence="6">
    <location>
        <begin position="266"/>
        <end position="309"/>
    </location>
</feature>
<dbReference type="Proteomes" id="UP000000600">
    <property type="component" value="Unassembled WGS sequence"/>
</dbReference>
<dbReference type="eggNOG" id="KOG3525">
    <property type="taxonomic scope" value="Eukaryota"/>
</dbReference>
<feature type="transmembrane region" description="Helical" evidence="4">
    <location>
        <begin position="1363"/>
        <end position="1381"/>
    </location>
</feature>
<dbReference type="OrthoDB" id="304821at2759"/>
<feature type="transmembrane region" description="Helical" evidence="4">
    <location>
        <begin position="1049"/>
        <end position="1074"/>
    </location>
</feature>
<feature type="domain" description="EGF-like" evidence="6">
    <location>
        <begin position="823"/>
        <end position="861"/>
    </location>
</feature>
<dbReference type="InParanoid" id="A0BQN4"/>
<feature type="domain" description="EGF-like" evidence="6">
    <location>
        <begin position="781"/>
        <end position="815"/>
    </location>
</feature>
<feature type="transmembrane region" description="Helical" evidence="4">
    <location>
        <begin position="1253"/>
        <end position="1273"/>
    </location>
</feature>
<feature type="transmembrane region" description="Helical" evidence="4">
    <location>
        <begin position="1190"/>
        <end position="1209"/>
    </location>
</feature>
<feature type="signal peptide" evidence="5">
    <location>
        <begin position="1"/>
        <end position="20"/>
    </location>
</feature>
<dbReference type="InterPro" id="IPR011936">
    <property type="entry name" value="Myxo_disulph_rpt"/>
</dbReference>
<dbReference type="InterPro" id="IPR009030">
    <property type="entry name" value="Growth_fac_rcpt_cys_sf"/>
</dbReference>
<reference evidence="7 8" key="1">
    <citation type="journal article" date="2006" name="Nature">
        <title>Global trends of whole-genome duplications revealed by the ciliate Paramecium tetraurelia.</title>
        <authorList>
            <consortium name="Genoscope"/>
            <person name="Aury J.-M."/>
            <person name="Jaillon O."/>
            <person name="Duret L."/>
            <person name="Noel B."/>
            <person name="Jubin C."/>
            <person name="Porcel B.M."/>
            <person name="Segurens B."/>
            <person name="Daubin V."/>
            <person name="Anthouard V."/>
            <person name="Aiach N."/>
            <person name="Arnaiz O."/>
            <person name="Billaut A."/>
            <person name="Beisson J."/>
            <person name="Blanc I."/>
            <person name="Bouhouche K."/>
            <person name="Camara F."/>
            <person name="Duharcourt S."/>
            <person name="Guigo R."/>
            <person name="Gogendeau D."/>
            <person name="Katinka M."/>
            <person name="Keller A.-M."/>
            <person name="Kissmehl R."/>
            <person name="Klotz C."/>
            <person name="Koll F."/>
            <person name="Le Moue A."/>
            <person name="Lepere C."/>
            <person name="Malinsky S."/>
            <person name="Nowacki M."/>
            <person name="Nowak J.K."/>
            <person name="Plattner H."/>
            <person name="Poulain J."/>
            <person name="Ruiz F."/>
            <person name="Serrano V."/>
            <person name="Zagulski M."/>
            <person name="Dessen P."/>
            <person name="Betermier M."/>
            <person name="Weissenbach J."/>
            <person name="Scarpelli C."/>
            <person name="Schachter V."/>
            <person name="Sperling L."/>
            <person name="Meyer E."/>
            <person name="Cohen J."/>
            <person name="Wincker P."/>
        </authorList>
    </citation>
    <scope>NUCLEOTIDE SEQUENCE [LARGE SCALE GENOMIC DNA]</scope>
    <source>
        <strain evidence="7 8">Stock d4-2</strain>
    </source>
</reference>
<evidence type="ECO:0000256" key="2">
    <source>
        <dbReference type="ARBA" id="ARBA00022737"/>
    </source>
</evidence>
<feature type="domain" description="EGF-like" evidence="6">
    <location>
        <begin position="168"/>
        <end position="213"/>
    </location>
</feature>
<dbReference type="Pfam" id="PF13948">
    <property type="entry name" value="DUF4215"/>
    <property type="match status" value="2"/>
</dbReference>
<feature type="domain" description="EGF-like" evidence="6">
    <location>
        <begin position="517"/>
        <end position="550"/>
    </location>
</feature>
<accession>A0BQN4</accession>
<feature type="transmembrane region" description="Helical" evidence="4">
    <location>
        <begin position="1307"/>
        <end position="1326"/>
    </location>
</feature>
<feature type="domain" description="EGF-like" evidence="6">
    <location>
        <begin position="218"/>
        <end position="261"/>
    </location>
</feature>
<keyword evidence="8" id="KW-1185">Reference proteome</keyword>
<evidence type="ECO:0000256" key="5">
    <source>
        <dbReference type="SAM" id="SignalP"/>
    </source>
</evidence>
<dbReference type="SMART" id="SM00261">
    <property type="entry name" value="FU"/>
    <property type="match status" value="12"/>
</dbReference>
<organism evidence="7 8">
    <name type="scientific">Paramecium tetraurelia</name>
    <dbReference type="NCBI Taxonomy" id="5888"/>
    <lineage>
        <taxon>Eukaryota</taxon>
        <taxon>Sar</taxon>
        <taxon>Alveolata</taxon>
        <taxon>Ciliophora</taxon>
        <taxon>Intramacronucleata</taxon>
        <taxon>Oligohymenophorea</taxon>
        <taxon>Peniculida</taxon>
        <taxon>Parameciidae</taxon>
        <taxon>Paramecium</taxon>
    </lineage>
</organism>
<evidence type="ECO:0000313" key="7">
    <source>
        <dbReference type="EMBL" id="CAK60851.1"/>
    </source>
</evidence>
<keyword evidence="2" id="KW-0677">Repeat</keyword>
<dbReference type="PANTHER" id="PTHR15332">
    <property type="entry name" value="PROPROTEIN CONVERTASE SUBTILISIN_KEXIN TYPE 5-LIKE"/>
    <property type="match status" value="1"/>
</dbReference>
<feature type="domain" description="EGF-like" evidence="6">
    <location>
        <begin position="630"/>
        <end position="671"/>
    </location>
</feature>
<feature type="domain" description="EGF-like" evidence="6">
    <location>
        <begin position="409"/>
        <end position="445"/>
    </location>
</feature>
<feature type="domain" description="EGF-like" evidence="6">
    <location>
        <begin position="581"/>
        <end position="612"/>
    </location>
</feature>
<feature type="chain" id="PRO_5002622744" description="EGF-like domain-containing protein" evidence="5">
    <location>
        <begin position="21"/>
        <end position="1456"/>
    </location>
</feature>
<feature type="transmembrane region" description="Helical" evidence="4">
    <location>
        <begin position="1221"/>
        <end position="1241"/>
    </location>
</feature>
<evidence type="ECO:0000256" key="1">
    <source>
        <dbReference type="ARBA" id="ARBA00022729"/>
    </source>
</evidence>
<dbReference type="InterPro" id="IPR006212">
    <property type="entry name" value="Furin_repeat"/>
</dbReference>
<dbReference type="KEGG" id="ptm:GSPATT00031080001"/>
<keyword evidence="4" id="KW-1133">Transmembrane helix</keyword>
<keyword evidence="1 5" id="KW-0732">Signal</keyword>
<feature type="domain" description="EGF-like" evidence="6">
    <location>
        <begin position="134"/>
        <end position="167"/>
    </location>
</feature>
<gene>
    <name evidence="7" type="ORF">GSPATT00031080001</name>
</gene>
<dbReference type="PANTHER" id="PTHR15332:SF175">
    <property type="entry name" value="PROPROTEIN CONVERTASE SUBTILISIN_KEXIN TYPE 5-LIKE"/>
    <property type="match status" value="1"/>
</dbReference>
<feature type="domain" description="EGF-like" evidence="6">
    <location>
        <begin position="66"/>
        <end position="106"/>
    </location>
</feature>
<proteinExistence type="predicted"/>
<dbReference type="SMART" id="SM00181">
    <property type="entry name" value="EGF"/>
    <property type="match status" value="15"/>
</dbReference>
<evidence type="ECO:0000259" key="6">
    <source>
        <dbReference type="SMART" id="SM00181"/>
    </source>
</evidence>
<feature type="domain" description="EGF-like" evidence="6">
    <location>
        <begin position="672"/>
        <end position="718"/>
    </location>
</feature>
<keyword evidence="4" id="KW-0472">Membrane</keyword>
<feature type="transmembrane region" description="Helical" evidence="4">
    <location>
        <begin position="1143"/>
        <end position="1165"/>
    </location>
</feature>
<name>A0BQN4_PARTE</name>
<evidence type="ECO:0000256" key="4">
    <source>
        <dbReference type="SAM" id="Phobius"/>
    </source>
</evidence>
<feature type="transmembrane region" description="Helical" evidence="4">
    <location>
        <begin position="1396"/>
        <end position="1415"/>
    </location>
</feature>
<protein>
    <recommendedName>
        <fullName evidence="6">EGF-like domain-containing protein</fullName>
    </recommendedName>
</protein>
<dbReference type="RefSeq" id="XP_001428249.1">
    <property type="nucleotide sequence ID" value="XM_001428212.1"/>
</dbReference>
<dbReference type="EMBL" id="CT868010">
    <property type="protein sequence ID" value="CAK60851.1"/>
    <property type="molecule type" value="Genomic_DNA"/>
</dbReference>